<dbReference type="InterPro" id="IPR013162">
    <property type="entry name" value="CD80_C2-set"/>
</dbReference>
<dbReference type="Gene3D" id="2.60.40.10">
    <property type="entry name" value="Immunoglobulins"/>
    <property type="match status" value="12"/>
</dbReference>
<dbReference type="PROSITE" id="PS50853">
    <property type="entry name" value="FN3"/>
    <property type="match status" value="1"/>
</dbReference>
<dbReference type="InterPro" id="IPR051275">
    <property type="entry name" value="Cell_adhesion_signaling"/>
</dbReference>
<dbReference type="InterPro" id="IPR036179">
    <property type="entry name" value="Ig-like_dom_sf"/>
</dbReference>
<keyword evidence="6" id="KW-0325">Glycoprotein</keyword>
<dbReference type="Proteomes" id="UP000694845">
    <property type="component" value="Unplaced"/>
</dbReference>
<evidence type="ECO:0000313" key="11">
    <source>
        <dbReference type="RefSeq" id="XP_022108631.1"/>
    </source>
</evidence>
<dbReference type="GO" id="GO:0005886">
    <property type="term" value="C:plasma membrane"/>
    <property type="evidence" value="ECO:0007669"/>
    <property type="project" value="TreeGrafter"/>
</dbReference>
<dbReference type="SMART" id="SM00060">
    <property type="entry name" value="FN3"/>
    <property type="match status" value="1"/>
</dbReference>
<evidence type="ECO:0000256" key="1">
    <source>
        <dbReference type="ARBA" id="ARBA00004479"/>
    </source>
</evidence>
<dbReference type="InterPro" id="IPR007110">
    <property type="entry name" value="Ig-like_dom"/>
</dbReference>
<evidence type="ECO:0000256" key="6">
    <source>
        <dbReference type="ARBA" id="ARBA00023180"/>
    </source>
</evidence>
<feature type="domain" description="Ig-like" evidence="8">
    <location>
        <begin position="483"/>
        <end position="555"/>
    </location>
</feature>
<dbReference type="KEGG" id="aplc:110988942"/>
<dbReference type="Pfam" id="PF08205">
    <property type="entry name" value="C2-set_2"/>
    <property type="match status" value="4"/>
</dbReference>
<dbReference type="InterPro" id="IPR036116">
    <property type="entry name" value="FN3_sf"/>
</dbReference>
<evidence type="ECO:0000259" key="9">
    <source>
        <dbReference type="PROSITE" id="PS50853"/>
    </source>
</evidence>
<feature type="domain" description="Ig-like" evidence="8">
    <location>
        <begin position="817"/>
        <end position="911"/>
    </location>
</feature>
<feature type="domain" description="Ig-like" evidence="8">
    <location>
        <begin position="366"/>
        <end position="450"/>
    </location>
</feature>
<dbReference type="GO" id="GO:0005911">
    <property type="term" value="C:cell-cell junction"/>
    <property type="evidence" value="ECO:0007669"/>
    <property type="project" value="TreeGrafter"/>
</dbReference>
<dbReference type="CDD" id="cd00063">
    <property type="entry name" value="FN3"/>
    <property type="match status" value="1"/>
</dbReference>
<dbReference type="Pfam" id="PF07686">
    <property type="entry name" value="V-set"/>
    <property type="match status" value="1"/>
</dbReference>
<dbReference type="OrthoDB" id="10028801at2759"/>
<dbReference type="InterPro" id="IPR003599">
    <property type="entry name" value="Ig_sub"/>
</dbReference>
<dbReference type="InterPro" id="IPR003961">
    <property type="entry name" value="FN3_dom"/>
</dbReference>
<evidence type="ECO:0000256" key="3">
    <source>
        <dbReference type="ARBA" id="ARBA00022989"/>
    </source>
</evidence>
<dbReference type="GO" id="GO:0050839">
    <property type="term" value="F:cell adhesion molecule binding"/>
    <property type="evidence" value="ECO:0007669"/>
    <property type="project" value="TreeGrafter"/>
</dbReference>
<keyword evidence="2" id="KW-0812">Transmembrane</keyword>
<evidence type="ECO:0000256" key="7">
    <source>
        <dbReference type="ARBA" id="ARBA00023319"/>
    </source>
</evidence>
<protein>
    <submittedName>
        <fullName evidence="11">Hemicentin-1-like</fullName>
    </submittedName>
</protein>
<organism evidence="10 11">
    <name type="scientific">Acanthaster planci</name>
    <name type="common">Crown-of-thorns starfish</name>
    <dbReference type="NCBI Taxonomy" id="133434"/>
    <lineage>
        <taxon>Eukaryota</taxon>
        <taxon>Metazoa</taxon>
        <taxon>Echinodermata</taxon>
        <taxon>Eleutherozoa</taxon>
        <taxon>Asterozoa</taxon>
        <taxon>Asteroidea</taxon>
        <taxon>Valvatacea</taxon>
        <taxon>Valvatida</taxon>
        <taxon>Acanthasteridae</taxon>
        <taxon>Acanthaster</taxon>
    </lineage>
</organism>
<dbReference type="RefSeq" id="XP_022108631.1">
    <property type="nucleotide sequence ID" value="XM_022252939.1"/>
</dbReference>
<feature type="domain" description="Ig-like" evidence="8">
    <location>
        <begin position="925"/>
        <end position="1008"/>
    </location>
</feature>
<evidence type="ECO:0000313" key="10">
    <source>
        <dbReference type="Proteomes" id="UP000694845"/>
    </source>
</evidence>
<keyword evidence="3" id="KW-1133">Transmembrane helix</keyword>
<sequence>MEIRQLHRSLHNNMGRVLAVTITNEPLVTIGDEATVTCWFAGMFSYIRWSRSSTDVIDVTNTNAILEYRIHSVVYAVGVDSNHYNFEVSSGRYILTVKSVTLNDGGKYWCEIVELPPNPYTDDVAFTAFEIRVPPSSITVTYDYVQYNDGAVFSVVTGNDRHFTCSTPGVKPAATFSFKLLNVNTTEELQGTVLNSSNVQDNRLVDSSFFTTVDVTDIPATLQLSCDANNKPDGLNEAGIGAIVTIEVKVPPKTSQIAISDADGQDLVDGTAIVEQGRGHMFTCVVQGSRPAAEVRWFLGGVPQLLEVESSVDRNASNDLYDTSSNWTFIPTRNQHGLEVRCEASTADSVDPLPHTVIKLDVYGPPGFPTITGDKNMVEDMTTTLTCTADGGYPDDWNLVWYNRNAAFNMSTTTVSNSTNGRFMFTSVLLLTPNRADNEMNITCFAKRGSWSGDESSVWGPVNVRFCTSNVRVTDCPFVAVAGLDLTLSCVSETSNPPTTLVWLTDNDSNLTSPSNQSNYSVGGYGGTVTLQTYTTGILSVSNSGDVLQCCATNSALDYCSQNVCDSCALNVQLPAALTVTSEPWVTIRTDTTLACFGTEIDSRTLNSLTWLRSQVNNSDVHSATQLVKYTRGNLEFADGIDSNHYEFQTSNGIFTLTIKSVSLEDDGKYWCDIIESPPNPATEDTAYGVLRTRVPPTWVEITYDGVTYSALDTVSVVAGTNHMFSCWVPGVKPEANITLTLSEGNKTKQLLGNQTYRPNSDDSRLMDSCNTVYMSIAQSPAKSQLTCSATNTQDGSTNPDVYVIVKLSIKVPPGFPMLYDITGPLNTGTTVLVNQGETFNFTCEVLGTRPAASLDWYLNGVRQLATNQTTTLDDATELFDTMGVWTFIPGRADHKQEVKCEGTTAESQVPFPAAVVTLDVYGPPDSPTITGNTPLIEGVNTLLTCSADMGYPNDWILVWYTGEILQNNTITVATSSSDRYKFQSTLDFTPERDLNGKSIKCSAKRGSLTTGPDGGIGPVAVQFCAWTVSIVKYPLAVLEGSAASLTCTSESSNPAATLIWSKDGITLPTFTDHVVTDDVPMFILPVMPSSQTVNEGDNMTLTCIADANPKPNGFIIWEKFKDGKWTQVDVEDGETADGCSNLNLNVIARHQAGRYRCKADNGLHQDEYRKYSSSMTVIVYYEARISMKTPNHLVIKNGTDAVMSCTASGNPAPTIEWFSPSNASITNGTDLKKFLLESSTSAGNQLGGFEVSSVLTIIALIHQFDYGTYTCTTSNGVGQDDSLKLTITDTRIPDKPTNVEVVGRTSSSLVIRWRPAYDGGEDQTFLITHIKTSESPFLEVYSGQVDGDRSSFTIVGLESSTEYEIRVYGENSVGRNEDYGHTTGNTLSK</sequence>
<feature type="domain" description="Ig-like" evidence="8">
    <location>
        <begin position="1081"/>
        <end position="1177"/>
    </location>
</feature>
<feature type="domain" description="Ig-like" evidence="8">
    <location>
        <begin position="1019"/>
        <end position="1065"/>
    </location>
</feature>
<keyword evidence="7" id="KW-0393">Immunoglobulin domain</keyword>
<dbReference type="PANTHER" id="PTHR11640:SF136">
    <property type="entry name" value="NEPHRIN"/>
    <property type="match status" value="1"/>
</dbReference>
<dbReference type="PROSITE" id="PS50835">
    <property type="entry name" value="IG_LIKE"/>
    <property type="match status" value="10"/>
</dbReference>
<dbReference type="SMART" id="SM00409">
    <property type="entry name" value="IG"/>
    <property type="match status" value="8"/>
</dbReference>
<dbReference type="InterPro" id="IPR013106">
    <property type="entry name" value="Ig_V-set"/>
</dbReference>
<dbReference type="PANTHER" id="PTHR11640">
    <property type="entry name" value="NEPHRIN"/>
    <property type="match status" value="1"/>
</dbReference>
<keyword evidence="5" id="KW-1015">Disulfide bond</keyword>
<dbReference type="SMART" id="SM00408">
    <property type="entry name" value="IGc2"/>
    <property type="match status" value="3"/>
</dbReference>
<name>A0A8B7ZYI3_ACAPL</name>
<reference evidence="11" key="1">
    <citation type="submission" date="2025-08" db="UniProtKB">
        <authorList>
            <consortium name="RefSeq"/>
        </authorList>
    </citation>
    <scope>IDENTIFICATION</scope>
</reference>
<feature type="domain" description="Ig-like" evidence="8">
    <location>
        <begin position="15"/>
        <end position="127"/>
    </location>
</feature>
<feature type="domain" description="Fibronectin type-III" evidence="9">
    <location>
        <begin position="1296"/>
        <end position="1390"/>
    </location>
</feature>
<evidence type="ECO:0000256" key="5">
    <source>
        <dbReference type="ARBA" id="ARBA00023157"/>
    </source>
</evidence>
<accession>A0A8B7ZYI3</accession>
<dbReference type="SUPFAM" id="SSF49265">
    <property type="entry name" value="Fibronectin type III"/>
    <property type="match status" value="1"/>
</dbReference>
<comment type="subcellular location">
    <subcellularLocation>
        <location evidence="1">Membrane</location>
        <topology evidence="1">Single-pass type I membrane protein</topology>
    </subcellularLocation>
</comment>
<dbReference type="Pfam" id="PF00041">
    <property type="entry name" value="fn3"/>
    <property type="match status" value="1"/>
</dbReference>
<feature type="domain" description="Ig-like" evidence="8">
    <location>
        <begin position="575"/>
        <end position="688"/>
    </location>
</feature>
<dbReference type="SUPFAM" id="SSF48726">
    <property type="entry name" value="Immunoglobulin"/>
    <property type="match status" value="10"/>
</dbReference>
<gene>
    <name evidence="11" type="primary">LOC110988942</name>
</gene>
<dbReference type="GO" id="GO:0098609">
    <property type="term" value="P:cell-cell adhesion"/>
    <property type="evidence" value="ECO:0007669"/>
    <property type="project" value="TreeGrafter"/>
</dbReference>
<keyword evidence="10" id="KW-1185">Reference proteome</keyword>
<dbReference type="Pfam" id="PF13927">
    <property type="entry name" value="Ig_3"/>
    <property type="match status" value="2"/>
</dbReference>
<keyword evidence="4" id="KW-0472">Membrane</keyword>
<evidence type="ECO:0000256" key="4">
    <source>
        <dbReference type="ARBA" id="ARBA00023136"/>
    </source>
</evidence>
<evidence type="ECO:0000256" key="2">
    <source>
        <dbReference type="ARBA" id="ARBA00022692"/>
    </source>
</evidence>
<dbReference type="OMA" id="NEMNITC"/>
<dbReference type="InterPro" id="IPR013783">
    <property type="entry name" value="Ig-like_fold"/>
</dbReference>
<feature type="domain" description="Ig-like" evidence="8">
    <location>
        <begin position="1184"/>
        <end position="1289"/>
    </location>
</feature>
<proteinExistence type="predicted"/>
<dbReference type="InterPro" id="IPR003598">
    <property type="entry name" value="Ig_sub2"/>
</dbReference>
<dbReference type="GeneID" id="110988942"/>
<feature type="domain" description="Ig-like" evidence="8">
    <location>
        <begin position="252"/>
        <end position="358"/>
    </location>
</feature>
<evidence type="ECO:0000259" key="8">
    <source>
        <dbReference type="PROSITE" id="PS50835"/>
    </source>
</evidence>